<organism evidence="1 2">
    <name type="scientific">Planococcus halotolerans</name>
    <dbReference type="NCBI Taxonomy" id="2233542"/>
    <lineage>
        <taxon>Bacteria</taxon>
        <taxon>Bacillati</taxon>
        <taxon>Bacillota</taxon>
        <taxon>Bacilli</taxon>
        <taxon>Bacillales</taxon>
        <taxon>Caryophanaceae</taxon>
        <taxon>Planococcus</taxon>
    </lineage>
</organism>
<proteinExistence type="predicted"/>
<protein>
    <submittedName>
        <fullName evidence="1">Thiol-disulfide oxidoreductase</fullName>
    </submittedName>
</protein>
<sequence length="132" mass="14984">MDHAIVLFDGDCNFCDSSVQFIINHDPAGYFQFASLQSEIGEKLAREHNIPEDVDSLVLIEDGKAYVKSEGALRISHHLTGLWKLAYHLRPFPAAIRDGAYDIIANNRYKVFGKLNSCMLPPPHIRKRFLDK</sequence>
<dbReference type="Pfam" id="PF04134">
    <property type="entry name" value="DCC1-like"/>
    <property type="match status" value="1"/>
</dbReference>
<dbReference type="Proteomes" id="UP000251002">
    <property type="component" value="Unassembled WGS sequence"/>
</dbReference>
<reference evidence="1 2" key="1">
    <citation type="submission" date="2018-06" db="EMBL/GenBank/DDBJ databases">
        <title>The draft genome sequences of strains SCU63 and S1.</title>
        <authorList>
            <person name="Gan L."/>
        </authorList>
    </citation>
    <scope>NUCLEOTIDE SEQUENCE [LARGE SCALE GENOMIC DNA]</scope>
    <source>
        <strain evidence="1 2">SCU63</strain>
    </source>
</reference>
<evidence type="ECO:0000313" key="1">
    <source>
        <dbReference type="EMBL" id="RAZ75461.1"/>
    </source>
</evidence>
<dbReference type="EMBL" id="QLZR01000006">
    <property type="protein sequence ID" value="RAZ75461.1"/>
    <property type="molecule type" value="Genomic_DNA"/>
</dbReference>
<dbReference type="PANTHER" id="PTHR33639:SF2">
    <property type="entry name" value="DUF393 DOMAIN-CONTAINING PROTEIN"/>
    <property type="match status" value="1"/>
</dbReference>
<dbReference type="InterPro" id="IPR007263">
    <property type="entry name" value="DCC1-like"/>
</dbReference>
<dbReference type="AlphaFoldDB" id="A0A365KQN5"/>
<evidence type="ECO:0000313" key="2">
    <source>
        <dbReference type="Proteomes" id="UP000251002"/>
    </source>
</evidence>
<dbReference type="RefSeq" id="WP_112224272.1">
    <property type="nucleotide sequence ID" value="NZ_CP047673.1"/>
</dbReference>
<keyword evidence="2" id="KW-1185">Reference proteome</keyword>
<name>A0A365KQN5_9BACL</name>
<dbReference type="PANTHER" id="PTHR33639">
    <property type="entry name" value="THIOL-DISULFIDE OXIDOREDUCTASE DCC"/>
    <property type="match status" value="1"/>
</dbReference>
<dbReference type="InterPro" id="IPR052927">
    <property type="entry name" value="DCC_oxidoreductase"/>
</dbReference>
<accession>A0A365KQN5</accession>
<dbReference type="GO" id="GO:0015035">
    <property type="term" value="F:protein-disulfide reductase activity"/>
    <property type="evidence" value="ECO:0007669"/>
    <property type="project" value="InterPro"/>
</dbReference>
<gene>
    <name evidence="1" type="ORF">DP120_13895</name>
</gene>
<comment type="caution">
    <text evidence="1">The sequence shown here is derived from an EMBL/GenBank/DDBJ whole genome shotgun (WGS) entry which is preliminary data.</text>
</comment>